<feature type="transmembrane region" description="Helical" evidence="11">
    <location>
        <begin position="92"/>
        <end position="110"/>
    </location>
</feature>
<dbReference type="Pfam" id="PF00005">
    <property type="entry name" value="ABC_tran"/>
    <property type="match status" value="1"/>
</dbReference>
<evidence type="ECO:0000259" key="12">
    <source>
        <dbReference type="PROSITE" id="PS50893"/>
    </source>
</evidence>
<evidence type="ECO:0000313" key="14">
    <source>
        <dbReference type="EMBL" id="TWF80769.1"/>
    </source>
</evidence>
<dbReference type="InterPro" id="IPR011527">
    <property type="entry name" value="ABC1_TM_dom"/>
</dbReference>
<dbReference type="FunFam" id="3.40.50.300:FF:000221">
    <property type="entry name" value="Multidrug ABC transporter ATP-binding protein"/>
    <property type="match status" value="1"/>
</dbReference>
<evidence type="ECO:0000256" key="4">
    <source>
        <dbReference type="ARBA" id="ARBA00022519"/>
    </source>
</evidence>
<keyword evidence="3" id="KW-1003">Cell membrane</keyword>
<dbReference type="EMBL" id="VIWU01000001">
    <property type="protein sequence ID" value="TWF80769.1"/>
    <property type="molecule type" value="Genomic_DNA"/>
</dbReference>
<keyword evidence="8 11" id="KW-1133">Transmembrane helix</keyword>
<keyword evidence="4" id="KW-0997">Cell inner membrane</keyword>
<name>A0A561T0Y6_9PSEU</name>
<dbReference type="AlphaFoldDB" id="A0A561T0Y6"/>
<evidence type="ECO:0000256" key="8">
    <source>
        <dbReference type="ARBA" id="ARBA00022989"/>
    </source>
</evidence>
<proteinExistence type="inferred from homology"/>
<organism evidence="14 15">
    <name type="scientific">Pseudonocardia hierapolitana</name>
    <dbReference type="NCBI Taxonomy" id="1128676"/>
    <lineage>
        <taxon>Bacteria</taxon>
        <taxon>Bacillati</taxon>
        <taxon>Actinomycetota</taxon>
        <taxon>Actinomycetes</taxon>
        <taxon>Pseudonocardiales</taxon>
        <taxon>Pseudonocardiaceae</taxon>
        <taxon>Pseudonocardia</taxon>
    </lineage>
</organism>
<dbReference type="InterPro" id="IPR027417">
    <property type="entry name" value="P-loop_NTPase"/>
</dbReference>
<keyword evidence="7 14" id="KW-0067">ATP-binding</keyword>
<keyword evidence="15" id="KW-1185">Reference proteome</keyword>
<dbReference type="GO" id="GO:0016887">
    <property type="term" value="F:ATP hydrolysis activity"/>
    <property type="evidence" value="ECO:0007669"/>
    <property type="project" value="InterPro"/>
</dbReference>
<dbReference type="PANTHER" id="PTHR24221:SF654">
    <property type="entry name" value="ATP-BINDING CASSETTE SUB-FAMILY B MEMBER 6"/>
    <property type="match status" value="1"/>
</dbReference>
<dbReference type="Proteomes" id="UP000321261">
    <property type="component" value="Unassembled WGS sequence"/>
</dbReference>
<feature type="transmembrane region" description="Helical" evidence="11">
    <location>
        <begin position="171"/>
        <end position="191"/>
    </location>
</feature>
<dbReference type="Gene3D" id="3.40.50.300">
    <property type="entry name" value="P-loop containing nucleotide triphosphate hydrolases"/>
    <property type="match status" value="1"/>
</dbReference>
<keyword evidence="2" id="KW-0813">Transport</keyword>
<dbReference type="PROSITE" id="PS50893">
    <property type="entry name" value="ABC_TRANSPORTER_2"/>
    <property type="match status" value="1"/>
</dbReference>
<evidence type="ECO:0000256" key="6">
    <source>
        <dbReference type="ARBA" id="ARBA00022741"/>
    </source>
</evidence>
<keyword evidence="6" id="KW-0547">Nucleotide-binding</keyword>
<keyword evidence="5 11" id="KW-0812">Transmembrane</keyword>
<evidence type="ECO:0000256" key="2">
    <source>
        <dbReference type="ARBA" id="ARBA00022448"/>
    </source>
</evidence>
<dbReference type="GO" id="GO:0140359">
    <property type="term" value="F:ABC-type transporter activity"/>
    <property type="evidence" value="ECO:0007669"/>
    <property type="project" value="InterPro"/>
</dbReference>
<dbReference type="InterPro" id="IPR017871">
    <property type="entry name" value="ABC_transporter-like_CS"/>
</dbReference>
<comment type="subcellular location">
    <subcellularLocation>
        <location evidence="1">Cell inner membrane</location>
        <topology evidence="1">Multi-pass membrane protein</topology>
    </subcellularLocation>
</comment>
<dbReference type="Gene3D" id="1.20.1560.10">
    <property type="entry name" value="ABC transporter type 1, transmembrane domain"/>
    <property type="match status" value="1"/>
</dbReference>
<evidence type="ECO:0000259" key="13">
    <source>
        <dbReference type="PROSITE" id="PS50929"/>
    </source>
</evidence>
<protein>
    <submittedName>
        <fullName evidence="14">ATP-binding cassette subfamily B protein</fullName>
    </submittedName>
</protein>
<dbReference type="SUPFAM" id="SSF52540">
    <property type="entry name" value="P-loop containing nucleoside triphosphate hydrolases"/>
    <property type="match status" value="1"/>
</dbReference>
<feature type="transmembrane region" description="Helical" evidence="11">
    <location>
        <begin position="282"/>
        <end position="306"/>
    </location>
</feature>
<evidence type="ECO:0000256" key="9">
    <source>
        <dbReference type="ARBA" id="ARBA00023136"/>
    </source>
</evidence>
<keyword evidence="9 11" id="KW-0472">Membrane</keyword>
<comment type="caution">
    <text evidence="14">The sequence shown here is derived from an EMBL/GenBank/DDBJ whole genome shotgun (WGS) entry which is preliminary data.</text>
</comment>
<evidence type="ECO:0000256" key="7">
    <source>
        <dbReference type="ARBA" id="ARBA00022840"/>
    </source>
</evidence>
<evidence type="ECO:0000256" key="1">
    <source>
        <dbReference type="ARBA" id="ARBA00004429"/>
    </source>
</evidence>
<dbReference type="InterPro" id="IPR003439">
    <property type="entry name" value="ABC_transporter-like_ATP-bd"/>
</dbReference>
<dbReference type="GO" id="GO:0005524">
    <property type="term" value="F:ATP binding"/>
    <property type="evidence" value="ECO:0007669"/>
    <property type="project" value="UniProtKB-KW"/>
</dbReference>
<dbReference type="GO" id="GO:0034040">
    <property type="term" value="F:ATPase-coupled lipid transmembrane transporter activity"/>
    <property type="evidence" value="ECO:0007669"/>
    <property type="project" value="TreeGrafter"/>
</dbReference>
<gene>
    <name evidence="14" type="ORF">FHX44_116712</name>
</gene>
<dbReference type="PROSITE" id="PS00211">
    <property type="entry name" value="ABC_TRANSPORTER_1"/>
    <property type="match status" value="1"/>
</dbReference>
<sequence>MFYAYCVFDAGVAGEGGTVTVTAVRSEEGTPVEPVAEPPQGASLLALAEPVRRRLVVAVALGAAGAVLGVAGLVALAYALRELFRLAPDGTALLVPLVAAAVGVVGRYGLRAWAFQVSHMAAFDLETVLRTRLAAHLGRVSLGDVLRLGSGPLKKIVQDDVRAMHSAVADATPLVGFAVAQPVAALVALAVVDWRMLLAVLVIVPVVVVAMQLAMRDHATERARYDRANESINAAVVEFVQGMPVVRTFDDGSTSFRRFAAAVEGFTEATANWQRKSRTPGVLARIAMTPVPTLLVVLAVGIWLVAGGLVEPAWLLVALLIGTLPVESILPLMYLNNYVNDSKAGAARIASVLALPELAEPAHPRPPGDGSVRLRGVTFGYGTDRGRPALDGVDLEIPAGTVCALVGPSGSGKSTLARLVARFHDVVSGSVEVGGVDVREIGTPGVLRHVALVFQDPFLIDDTVAENIRLGRPEATEAEVEAAARAAGAHDFIVSELPDGYATRVGERGGLLSGGQRQRVTIARAMLVDAPIVVLDEATAFADPETEAQIQESIAALTRGRTVIVIAHQLATVAGADQIVVLGDGRVAERGTHIELLAAGGSYARMWEHHERARAWGVRA</sequence>
<feature type="transmembrane region" description="Helical" evidence="11">
    <location>
        <begin position="197"/>
        <end position="215"/>
    </location>
</feature>
<feature type="domain" description="ABC transporter" evidence="12">
    <location>
        <begin position="372"/>
        <end position="609"/>
    </location>
</feature>
<dbReference type="InterPro" id="IPR039421">
    <property type="entry name" value="Type_1_exporter"/>
</dbReference>
<dbReference type="InterPro" id="IPR036640">
    <property type="entry name" value="ABC1_TM_sf"/>
</dbReference>
<evidence type="ECO:0000256" key="3">
    <source>
        <dbReference type="ARBA" id="ARBA00022475"/>
    </source>
</evidence>
<dbReference type="GO" id="GO:0005886">
    <property type="term" value="C:plasma membrane"/>
    <property type="evidence" value="ECO:0007669"/>
    <property type="project" value="UniProtKB-SubCell"/>
</dbReference>
<dbReference type="InterPro" id="IPR003593">
    <property type="entry name" value="AAA+_ATPase"/>
</dbReference>
<dbReference type="PROSITE" id="PS50929">
    <property type="entry name" value="ABC_TM1F"/>
    <property type="match status" value="1"/>
</dbReference>
<accession>A0A561T0Y6</accession>
<evidence type="ECO:0000256" key="11">
    <source>
        <dbReference type="SAM" id="Phobius"/>
    </source>
</evidence>
<dbReference type="PANTHER" id="PTHR24221">
    <property type="entry name" value="ATP-BINDING CASSETTE SUB-FAMILY B"/>
    <property type="match status" value="1"/>
</dbReference>
<evidence type="ECO:0000256" key="10">
    <source>
        <dbReference type="ARBA" id="ARBA00023455"/>
    </source>
</evidence>
<feature type="domain" description="ABC transmembrane type-1" evidence="13">
    <location>
        <begin position="56"/>
        <end position="320"/>
    </location>
</feature>
<dbReference type="SUPFAM" id="SSF90123">
    <property type="entry name" value="ABC transporter transmembrane region"/>
    <property type="match status" value="1"/>
</dbReference>
<comment type="similarity">
    <text evidence="10">Belongs to the ABC transporter superfamily. Siderophore-Fe(3+) uptake transporter (SIUT) (TC 3.A.1.21) family.</text>
</comment>
<evidence type="ECO:0000256" key="5">
    <source>
        <dbReference type="ARBA" id="ARBA00022692"/>
    </source>
</evidence>
<evidence type="ECO:0000313" key="15">
    <source>
        <dbReference type="Proteomes" id="UP000321261"/>
    </source>
</evidence>
<feature type="transmembrane region" description="Helical" evidence="11">
    <location>
        <begin position="55"/>
        <end position="80"/>
    </location>
</feature>
<dbReference type="Pfam" id="PF00664">
    <property type="entry name" value="ABC_membrane"/>
    <property type="match status" value="1"/>
</dbReference>
<dbReference type="SMART" id="SM00382">
    <property type="entry name" value="AAA"/>
    <property type="match status" value="1"/>
</dbReference>
<reference evidence="14 15" key="1">
    <citation type="submission" date="2019-06" db="EMBL/GenBank/DDBJ databases">
        <title>Sequencing the genomes of 1000 actinobacteria strains.</title>
        <authorList>
            <person name="Klenk H.-P."/>
        </authorList>
    </citation>
    <scope>NUCLEOTIDE SEQUENCE [LARGE SCALE GENOMIC DNA]</scope>
    <source>
        <strain evidence="14 15">DSM 45671</strain>
    </source>
</reference>
<feature type="transmembrane region" description="Helical" evidence="11">
    <location>
        <begin position="312"/>
        <end position="335"/>
    </location>
</feature>